<dbReference type="EMBL" id="CM056814">
    <property type="protein sequence ID" value="KAJ8626304.1"/>
    <property type="molecule type" value="Genomic_DNA"/>
</dbReference>
<sequence length="335" mass="37000">MAGEEVVIEAEVEAVIKDRSNISKHRSKVFLLLRTVQDNPSTGRLYVSRHVTFDENTFPFVKSSSPRLPIQLTHDDSIFSGPISRWFPRPHQHADQRGILQTPCHTVAQPGLLVPSHGQQLHHQPNPPLPLPLIQPTSSLPSHPIQEPIQPTQDPLSTCPTVAPLPLAAPATEPDPAQQLNRGPAVPRTSTRHVRPNPKYFNSDFVTGTKKAGFISTRHPYPSALLAGLAGREPKACPASKGIARDTVGTMMDIVEGPAGLQMSLAIREELHMNTDLHSGYCESFPLLLLLLLSLFLFHIDCNNGTFLNRDLPFLHRDARACEFWHLETSLFAGN</sequence>
<protein>
    <submittedName>
        <fullName evidence="1">Uncharacterized protein</fullName>
    </submittedName>
</protein>
<organism evidence="1 2">
    <name type="scientific">Persea americana</name>
    <name type="common">Avocado</name>
    <dbReference type="NCBI Taxonomy" id="3435"/>
    <lineage>
        <taxon>Eukaryota</taxon>
        <taxon>Viridiplantae</taxon>
        <taxon>Streptophyta</taxon>
        <taxon>Embryophyta</taxon>
        <taxon>Tracheophyta</taxon>
        <taxon>Spermatophyta</taxon>
        <taxon>Magnoliopsida</taxon>
        <taxon>Magnoliidae</taxon>
        <taxon>Laurales</taxon>
        <taxon>Lauraceae</taxon>
        <taxon>Persea</taxon>
    </lineage>
</organism>
<evidence type="ECO:0000313" key="2">
    <source>
        <dbReference type="Proteomes" id="UP001234297"/>
    </source>
</evidence>
<proteinExistence type="predicted"/>
<reference evidence="1 2" key="1">
    <citation type="journal article" date="2022" name="Hortic Res">
        <title>A haplotype resolved chromosomal level avocado genome allows analysis of novel avocado genes.</title>
        <authorList>
            <person name="Nath O."/>
            <person name="Fletcher S.J."/>
            <person name="Hayward A."/>
            <person name="Shaw L.M."/>
            <person name="Masouleh A.K."/>
            <person name="Furtado A."/>
            <person name="Henry R.J."/>
            <person name="Mitter N."/>
        </authorList>
    </citation>
    <scope>NUCLEOTIDE SEQUENCE [LARGE SCALE GENOMIC DNA]</scope>
    <source>
        <strain evidence="2">cv. Hass</strain>
    </source>
</reference>
<name>A0ACC2KYJ7_PERAE</name>
<accession>A0ACC2KYJ7</accession>
<dbReference type="Proteomes" id="UP001234297">
    <property type="component" value="Chromosome 6"/>
</dbReference>
<evidence type="ECO:0000313" key="1">
    <source>
        <dbReference type="EMBL" id="KAJ8626304.1"/>
    </source>
</evidence>
<comment type="caution">
    <text evidence="1">The sequence shown here is derived from an EMBL/GenBank/DDBJ whole genome shotgun (WGS) entry which is preliminary data.</text>
</comment>
<gene>
    <name evidence="1" type="ORF">MRB53_019611</name>
</gene>
<keyword evidence="2" id="KW-1185">Reference proteome</keyword>